<dbReference type="SUPFAM" id="SSF55874">
    <property type="entry name" value="ATPase domain of HSP90 chaperone/DNA topoisomerase II/histidine kinase"/>
    <property type="match status" value="1"/>
</dbReference>
<dbReference type="InterPro" id="IPR003661">
    <property type="entry name" value="HisK_dim/P_dom"/>
</dbReference>
<organism evidence="8 9">
    <name type="scientific">Clostridium subterminale</name>
    <dbReference type="NCBI Taxonomy" id="1550"/>
    <lineage>
        <taxon>Bacteria</taxon>
        <taxon>Bacillati</taxon>
        <taxon>Bacillota</taxon>
        <taxon>Clostridia</taxon>
        <taxon>Eubacteriales</taxon>
        <taxon>Clostridiaceae</taxon>
        <taxon>Clostridium</taxon>
    </lineage>
</organism>
<dbReference type="InterPro" id="IPR005467">
    <property type="entry name" value="His_kinase_dom"/>
</dbReference>
<keyword evidence="6" id="KW-1133">Transmembrane helix</keyword>
<dbReference type="RefSeq" id="WP_343824817.1">
    <property type="nucleotide sequence ID" value="NZ_BAAACI010000002.1"/>
</dbReference>
<gene>
    <name evidence="8" type="ORF">GCM10008908_13050</name>
</gene>
<keyword evidence="6" id="KW-0472">Membrane</keyword>
<dbReference type="InterPro" id="IPR036097">
    <property type="entry name" value="HisK_dim/P_sf"/>
</dbReference>
<dbReference type="InterPro" id="IPR050736">
    <property type="entry name" value="Sensor_HK_Regulatory"/>
</dbReference>
<dbReference type="InterPro" id="IPR003594">
    <property type="entry name" value="HATPase_dom"/>
</dbReference>
<evidence type="ECO:0000256" key="1">
    <source>
        <dbReference type="ARBA" id="ARBA00000085"/>
    </source>
</evidence>
<evidence type="ECO:0000256" key="6">
    <source>
        <dbReference type="SAM" id="Phobius"/>
    </source>
</evidence>
<feature type="domain" description="Histidine kinase" evidence="7">
    <location>
        <begin position="88"/>
        <end position="300"/>
    </location>
</feature>
<sequence>MIYITILFGSIAALFIVLFLLDHYNIRNIKKELKNLRSIKTNQQLRIVAPNKNIEEMIGEINFILEKSQNDRIAHEKSESELRKQIANISHDLRTPLTSILGYVQLIKDESASEEEKQEYLDIIEKRSKVLQNLITGFYDLSRLEANEYALEFKKVNVERLLCEIVAAFYNDFIDRGFEVEVDLQEKLPTIVADENAIIRVFTNIFQNALKHGNKTMVISQRQEAGMIISTFSNRVENFTQEDLEHVFDRFFTVDRMRTGQNTGLGLTIVKKLTESMGHEVSASLEDEVFTIEIRFKLSS</sequence>
<accession>A0ABP3VZX3</accession>
<feature type="transmembrane region" description="Helical" evidence="6">
    <location>
        <begin position="6"/>
        <end position="24"/>
    </location>
</feature>
<evidence type="ECO:0000313" key="9">
    <source>
        <dbReference type="Proteomes" id="UP001501047"/>
    </source>
</evidence>
<dbReference type="EC" id="2.7.13.3" evidence="2"/>
<dbReference type="InterPro" id="IPR008358">
    <property type="entry name" value="Sig_transdc_His_kin/Pase_MprB"/>
</dbReference>
<keyword evidence="9" id="KW-1185">Reference proteome</keyword>
<dbReference type="Pfam" id="PF02518">
    <property type="entry name" value="HATPase_c"/>
    <property type="match status" value="1"/>
</dbReference>
<dbReference type="PRINTS" id="PR01780">
    <property type="entry name" value="LANTIREGPROT"/>
</dbReference>
<dbReference type="SMART" id="SM00388">
    <property type="entry name" value="HisKA"/>
    <property type="match status" value="1"/>
</dbReference>
<dbReference type="PROSITE" id="PS50109">
    <property type="entry name" value="HIS_KIN"/>
    <property type="match status" value="1"/>
</dbReference>
<dbReference type="Pfam" id="PF00512">
    <property type="entry name" value="HisKA"/>
    <property type="match status" value="1"/>
</dbReference>
<protein>
    <recommendedName>
        <fullName evidence="2">histidine kinase</fullName>
        <ecNumber evidence="2">2.7.13.3</ecNumber>
    </recommendedName>
</protein>
<evidence type="ECO:0000256" key="4">
    <source>
        <dbReference type="ARBA" id="ARBA00022777"/>
    </source>
</evidence>
<evidence type="ECO:0000256" key="3">
    <source>
        <dbReference type="ARBA" id="ARBA00022679"/>
    </source>
</evidence>
<dbReference type="GO" id="GO:0016301">
    <property type="term" value="F:kinase activity"/>
    <property type="evidence" value="ECO:0007669"/>
    <property type="project" value="UniProtKB-KW"/>
</dbReference>
<dbReference type="EMBL" id="BAAACI010000002">
    <property type="protein sequence ID" value="GAA0770374.1"/>
    <property type="molecule type" value="Genomic_DNA"/>
</dbReference>
<keyword evidence="5" id="KW-0902">Two-component regulatory system</keyword>
<keyword evidence="4 8" id="KW-0418">Kinase</keyword>
<dbReference type="PANTHER" id="PTHR43711">
    <property type="entry name" value="TWO-COMPONENT HISTIDINE KINASE"/>
    <property type="match status" value="1"/>
</dbReference>
<dbReference type="SMART" id="SM00387">
    <property type="entry name" value="HATPase_c"/>
    <property type="match status" value="1"/>
</dbReference>
<keyword evidence="3" id="KW-0808">Transferase</keyword>
<dbReference type="SUPFAM" id="SSF47384">
    <property type="entry name" value="Homodimeric domain of signal transducing histidine kinase"/>
    <property type="match status" value="1"/>
</dbReference>
<proteinExistence type="predicted"/>
<dbReference type="CDD" id="cd00082">
    <property type="entry name" value="HisKA"/>
    <property type="match status" value="1"/>
</dbReference>
<dbReference type="Gene3D" id="3.30.565.10">
    <property type="entry name" value="Histidine kinase-like ATPase, C-terminal domain"/>
    <property type="match status" value="1"/>
</dbReference>
<name>A0ABP3VZX3_CLOSU</name>
<comment type="caution">
    <text evidence="8">The sequence shown here is derived from an EMBL/GenBank/DDBJ whole genome shotgun (WGS) entry which is preliminary data.</text>
</comment>
<evidence type="ECO:0000259" key="7">
    <source>
        <dbReference type="PROSITE" id="PS50109"/>
    </source>
</evidence>
<evidence type="ECO:0000313" key="8">
    <source>
        <dbReference type="EMBL" id="GAA0770374.1"/>
    </source>
</evidence>
<evidence type="ECO:0000256" key="5">
    <source>
        <dbReference type="ARBA" id="ARBA00023012"/>
    </source>
</evidence>
<dbReference type="Proteomes" id="UP001501047">
    <property type="component" value="Unassembled WGS sequence"/>
</dbReference>
<comment type="catalytic activity">
    <reaction evidence="1">
        <text>ATP + protein L-histidine = ADP + protein N-phospho-L-histidine.</text>
        <dbReference type="EC" id="2.7.13.3"/>
    </reaction>
</comment>
<evidence type="ECO:0000256" key="2">
    <source>
        <dbReference type="ARBA" id="ARBA00012438"/>
    </source>
</evidence>
<reference evidence="9" key="1">
    <citation type="journal article" date="2019" name="Int. J. Syst. Evol. Microbiol.">
        <title>The Global Catalogue of Microorganisms (GCM) 10K type strain sequencing project: providing services to taxonomists for standard genome sequencing and annotation.</title>
        <authorList>
            <consortium name="The Broad Institute Genomics Platform"/>
            <consortium name="The Broad Institute Genome Sequencing Center for Infectious Disease"/>
            <person name="Wu L."/>
            <person name="Ma J."/>
        </authorList>
    </citation>
    <scope>NUCLEOTIDE SEQUENCE [LARGE SCALE GENOMIC DNA]</scope>
    <source>
        <strain evidence="9">JCM 1417</strain>
    </source>
</reference>
<dbReference type="InterPro" id="IPR036890">
    <property type="entry name" value="HATPase_C_sf"/>
</dbReference>
<dbReference type="Gene3D" id="1.10.287.130">
    <property type="match status" value="1"/>
</dbReference>
<dbReference type="PANTHER" id="PTHR43711:SF1">
    <property type="entry name" value="HISTIDINE KINASE 1"/>
    <property type="match status" value="1"/>
</dbReference>
<keyword evidence="6" id="KW-0812">Transmembrane</keyword>